<evidence type="ECO:0000259" key="3">
    <source>
        <dbReference type="Pfam" id="PF23598"/>
    </source>
</evidence>
<dbReference type="eggNOG" id="COG4886">
    <property type="taxonomic scope" value="Bacteria"/>
</dbReference>
<dbReference type="InterPro" id="IPR050216">
    <property type="entry name" value="LRR_domain-containing"/>
</dbReference>
<reference evidence="5" key="1">
    <citation type="submission" date="2013-11" db="EMBL/GenBank/DDBJ databases">
        <title>Draft genome sequence from a member of Zhouia, isolated tidal flat.</title>
        <authorList>
            <person name="Jin H."/>
            <person name="Jeon C.O."/>
        </authorList>
    </citation>
    <scope>NUCLEOTIDE SEQUENCE [LARGE SCALE GENOMIC DNA]</scope>
    <source>
        <strain evidence="5">AD3</strain>
    </source>
</reference>
<dbReference type="PROSITE" id="PS51450">
    <property type="entry name" value="LRR"/>
    <property type="match status" value="2"/>
</dbReference>
<dbReference type="InterPro" id="IPR032675">
    <property type="entry name" value="LRR_dom_sf"/>
</dbReference>
<dbReference type="Pfam" id="PF00560">
    <property type="entry name" value="LRR_1"/>
    <property type="match status" value="1"/>
</dbReference>
<protein>
    <recommendedName>
        <fullName evidence="3">Disease resistance R13L4/SHOC-2-like LRR domain-containing protein</fullName>
    </recommendedName>
</protein>
<dbReference type="InterPro" id="IPR001611">
    <property type="entry name" value="Leu-rich_rpt"/>
</dbReference>
<evidence type="ECO:0000313" key="5">
    <source>
        <dbReference type="Proteomes" id="UP000018850"/>
    </source>
</evidence>
<keyword evidence="1" id="KW-0433">Leucine-rich repeat</keyword>
<evidence type="ECO:0000256" key="1">
    <source>
        <dbReference type="ARBA" id="ARBA00022614"/>
    </source>
</evidence>
<dbReference type="GO" id="GO:0005737">
    <property type="term" value="C:cytoplasm"/>
    <property type="evidence" value="ECO:0007669"/>
    <property type="project" value="TreeGrafter"/>
</dbReference>
<dbReference type="Gene3D" id="2.60.40.2340">
    <property type="match status" value="2"/>
</dbReference>
<dbReference type="InterPro" id="IPR003591">
    <property type="entry name" value="Leu-rich_rpt_typical-subtyp"/>
</dbReference>
<dbReference type="Pfam" id="PF23598">
    <property type="entry name" value="LRR_14"/>
    <property type="match status" value="1"/>
</dbReference>
<dbReference type="PROSITE" id="PS51257">
    <property type="entry name" value="PROKAR_LIPOPROTEIN"/>
    <property type="match status" value="1"/>
</dbReference>
<dbReference type="PANTHER" id="PTHR48051">
    <property type="match status" value="1"/>
</dbReference>
<dbReference type="Pfam" id="PF12799">
    <property type="entry name" value="LRR_4"/>
    <property type="match status" value="1"/>
</dbReference>
<dbReference type="eggNOG" id="COG0075">
    <property type="taxonomic scope" value="Bacteria"/>
</dbReference>
<comment type="caution">
    <text evidence="4">The sequence shown here is derived from an EMBL/GenBank/DDBJ whole genome shotgun (WGS) entry which is preliminary data.</text>
</comment>
<dbReference type="AlphaFoldDB" id="W2UPB3"/>
<accession>W2UPB3</accession>
<sequence>MKRQLLNLLVATVIVFSCSKDDSSSGEEIPKSNLKEIESFEFLASDNEGLDTDVVASIDESEKLITATMPVGTDISNLKPSIQSSPLSKVTPSDQTRIDFTQAVEYAVTAEDETSIIYNVNIEVAKSSEAKVTSFNLLTSINSDGTDSNQIYYDIEANIDETNKTIKLTIPEGSIDSGLIPSIEFSVGATITPSPEDVLVEGVNYTVTAENGDTNTYSLLIEYTPNERKILIDLYQANLENLLNWDITSLNIAEWEGITLYDQRVTQIDLTNKNIENLIPQIGKLTQLTDLVVQNTDSALKMNSIPEEIGNLTNLRSLFLNGNNINSIPASIGNLTQLDRLALNSNRIAWLPEELGNLTNLKWLILSDNNIQFLPISVGNLTSLTELFLNNNQLQEIPEELGNLKEIKVLRLRTNKLISLNNSVIDMTQIETVDLAYNDFQQFPSQLIEMDNLKNILFDGNDLQTVPATLGDMNNLETASFYRNKLFLIPEELGNLTNLKTLNIQRNFLFGIPQPVCDLETNYGTQIIKDNRTDCY</sequence>
<evidence type="ECO:0000313" key="4">
    <source>
        <dbReference type="EMBL" id="ETN96025.1"/>
    </source>
</evidence>
<proteinExistence type="predicted"/>
<name>W2UPB3_9FLAO</name>
<gene>
    <name evidence="4" type="ORF">P278_17470</name>
</gene>
<evidence type="ECO:0000256" key="2">
    <source>
        <dbReference type="ARBA" id="ARBA00022737"/>
    </source>
</evidence>
<dbReference type="SMART" id="SM00369">
    <property type="entry name" value="LRR_TYP"/>
    <property type="match status" value="6"/>
</dbReference>
<dbReference type="Gene3D" id="3.80.10.10">
    <property type="entry name" value="Ribonuclease Inhibitor"/>
    <property type="match status" value="1"/>
</dbReference>
<dbReference type="RefSeq" id="WP_038264952.1">
    <property type="nucleotide sequence ID" value="NZ_AYXY01000019.1"/>
</dbReference>
<dbReference type="STRING" id="376730.SAMN04487906_0611"/>
<dbReference type="PANTHER" id="PTHR48051:SF1">
    <property type="entry name" value="RAS SUPPRESSOR PROTEIN 1"/>
    <property type="match status" value="1"/>
</dbReference>
<dbReference type="SMART" id="SM00365">
    <property type="entry name" value="LRR_SD22"/>
    <property type="match status" value="4"/>
</dbReference>
<keyword evidence="5" id="KW-1185">Reference proteome</keyword>
<reference evidence="4 5" key="2">
    <citation type="journal article" date="2016" name="Genome Announc.">
        <title>Draft Genome Sequence of Zhouia amylolytica AD3, Isolated from Tidal Flat Sediment.</title>
        <authorList>
            <person name="Jia B."/>
            <person name="Jin H.M."/>
            <person name="Lee H.J."/>
            <person name="Jeon C.O."/>
        </authorList>
    </citation>
    <scope>NUCLEOTIDE SEQUENCE [LARGE SCALE GENOMIC DNA]</scope>
    <source>
        <strain evidence="4 5">AD3</strain>
    </source>
</reference>
<feature type="domain" description="Disease resistance R13L4/SHOC-2-like LRR" evidence="3">
    <location>
        <begin position="399"/>
        <end position="505"/>
    </location>
</feature>
<dbReference type="SUPFAM" id="SSF52058">
    <property type="entry name" value="L domain-like"/>
    <property type="match status" value="1"/>
</dbReference>
<keyword evidence="2" id="KW-0677">Repeat</keyword>
<dbReference type="InterPro" id="IPR025875">
    <property type="entry name" value="Leu-rich_rpt_4"/>
</dbReference>
<organism evidence="4 5">
    <name type="scientific">Zhouia amylolytica AD3</name>
    <dbReference type="NCBI Taxonomy" id="1286632"/>
    <lineage>
        <taxon>Bacteria</taxon>
        <taxon>Pseudomonadati</taxon>
        <taxon>Bacteroidota</taxon>
        <taxon>Flavobacteriia</taxon>
        <taxon>Flavobacteriales</taxon>
        <taxon>Flavobacteriaceae</taxon>
        <taxon>Zhouia</taxon>
    </lineage>
</organism>
<dbReference type="EMBL" id="AYXY01000019">
    <property type="protein sequence ID" value="ETN96025.1"/>
    <property type="molecule type" value="Genomic_DNA"/>
</dbReference>
<dbReference type="InterPro" id="IPR055414">
    <property type="entry name" value="LRR_R13L4/SHOC2-like"/>
</dbReference>
<dbReference type="Proteomes" id="UP000018850">
    <property type="component" value="Unassembled WGS sequence"/>
</dbReference>